<dbReference type="SMART" id="SM00450">
    <property type="entry name" value="RHOD"/>
    <property type="match status" value="1"/>
</dbReference>
<dbReference type="Pfam" id="PF00581">
    <property type="entry name" value="Rhodanese"/>
    <property type="match status" value="1"/>
</dbReference>
<dbReference type="Pfam" id="PF00291">
    <property type="entry name" value="PALP"/>
    <property type="match status" value="1"/>
</dbReference>
<reference evidence="2 3" key="1">
    <citation type="submission" date="2015-05" db="EMBL/GenBank/DDBJ databases">
        <title>Distinctive expansion of gene families associated with plant cell wall degradation and secondary metabolism in the genomes of grapevine trunk pathogens.</title>
        <authorList>
            <person name="Lawrence D.P."/>
            <person name="Travadon R."/>
            <person name="Rolshausen P.E."/>
            <person name="Baumgartner K."/>
        </authorList>
    </citation>
    <scope>NUCLEOTIDE SEQUENCE [LARGE SCALE GENOMIC DNA]</scope>
    <source>
        <strain evidence="2">UCRPC4</strain>
    </source>
</reference>
<dbReference type="InterPro" id="IPR001763">
    <property type="entry name" value="Rhodanese-like_dom"/>
</dbReference>
<organism evidence="2 3">
    <name type="scientific">Phaeomoniella chlamydospora</name>
    <name type="common">Phaeoacremonium chlamydosporum</name>
    <dbReference type="NCBI Taxonomy" id="158046"/>
    <lineage>
        <taxon>Eukaryota</taxon>
        <taxon>Fungi</taxon>
        <taxon>Dikarya</taxon>
        <taxon>Ascomycota</taxon>
        <taxon>Pezizomycotina</taxon>
        <taxon>Eurotiomycetes</taxon>
        <taxon>Chaetothyriomycetidae</taxon>
        <taxon>Phaeomoniellales</taxon>
        <taxon>Phaeomoniellaceae</taxon>
        <taxon>Phaeomoniella</taxon>
    </lineage>
</organism>
<reference evidence="2 3" key="2">
    <citation type="submission" date="2015-05" db="EMBL/GenBank/DDBJ databases">
        <authorList>
            <person name="Morales-Cruz A."/>
            <person name="Amrine K.C."/>
            <person name="Cantu D."/>
        </authorList>
    </citation>
    <scope>NUCLEOTIDE SEQUENCE [LARGE SCALE GENOMIC DNA]</scope>
    <source>
        <strain evidence="2">UCRPC4</strain>
    </source>
</reference>
<comment type="caution">
    <text evidence="2">The sequence shown here is derived from an EMBL/GenBank/DDBJ whole genome shotgun (WGS) entry which is preliminary data.</text>
</comment>
<dbReference type="Proteomes" id="UP000053317">
    <property type="component" value="Unassembled WGS sequence"/>
</dbReference>
<evidence type="ECO:0000259" key="1">
    <source>
        <dbReference type="PROSITE" id="PS50206"/>
    </source>
</evidence>
<dbReference type="CDD" id="cd00158">
    <property type="entry name" value="RHOD"/>
    <property type="match status" value="1"/>
</dbReference>
<dbReference type="InterPro" id="IPR036052">
    <property type="entry name" value="TrpB-like_PALP_sf"/>
</dbReference>
<dbReference type="PANTHER" id="PTHR10314">
    <property type="entry name" value="CYSTATHIONINE BETA-SYNTHASE"/>
    <property type="match status" value="1"/>
</dbReference>
<protein>
    <submittedName>
        <fullName evidence="2">Putative cysteine synthase</fullName>
    </submittedName>
</protein>
<feature type="domain" description="Rhodanese" evidence="1">
    <location>
        <begin position="260"/>
        <end position="370"/>
    </location>
</feature>
<dbReference type="PROSITE" id="PS50206">
    <property type="entry name" value="RHODANESE_3"/>
    <property type="match status" value="1"/>
</dbReference>
<dbReference type="Gene3D" id="3.40.250.10">
    <property type="entry name" value="Rhodanese-like domain"/>
    <property type="match status" value="1"/>
</dbReference>
<dbReference type="EMBL" id="LCWF01000168">
    <property type="protein sequence ID" value="KKY16046.1"/>
    <property type="molecule type" value="Genomic_DNA"/>
</dbReference>
<dbReference type="Gene3D" id="3.40.50.1100">
    <property type="match status" value="1"/>
</dbReference>
<gene>
    <name evidence="2" type="ORF">UCRPC4_g06027</name>
</gene>
<evidence type="ECO:0000313" key="3">
    <source>
        <dbReference type="Proteomes" id="UP000053317"/>
    </source>
</evidence>
<evidence type="ECO:0000313" key="2">
    <source>
        <dbReference type="EMBL" id="KKY16046.1"/>
    </source>
</evidence>
<dbReference type="SUPFAM" id="SSF52821">
    <property type="entry name" value="Rhodanese/Cell cycle control phosphatase"/>
    <property type="match status" value="1"/>
</dbReference>
<sequence>MVVLYGGPAQPEISDPRGQIQKLKQLGQDRQDIYNPGQYENLANPAAHDRWTGPQLLKQLPEINIFCTGMGSAGCVTGTGRFLKKHKPSATVIGVCNSLGDAIPGPRPLSLFDKIAFPWKQVTDAVQEVNSADSYRLSMAMSREGIICGPSSGMALKGLFGFLQQQKDLGRLEDYAEPGTEEVSCVFLCCDLPYQYLDTYFEKLDKSDFDPISNSQLANIDQGTYDPAWELSGVDIMNINQGKPFVLGAGEEPLELASKNNAPAAVLDLRQPGDFASSHITGSLNLALPSLHVETPSPFDQVPILETQFKEIRDILSDPDLLIRLHRAKCVLVVCYTGETARLACSAMRCIDIEAYSVRGGFHSLEYQCSA</sequence>
<dbReference type="InterPro" id="IPR050214">
    <property type="entry name" value="Cys_Synth/Cystath_Beta-Synth"/>
</dbReference>
<keyword evidence="3" id="KW-1185">Reference proteome</keyword>
<dbReference type="InterPro" id="IPR036873">
    <property type="entry name" value="Rhodanese-like_dom_sf"/>
</dbReference>
<dbReference type="AlphaFoldDB" id="A0A0G2E0Z3"/>
<proteinExistence type="predicted"/>
<dbReference type="SUPFAM" id="SSF53686">
    <property type="entry name" value="Tryptophan synthase beta subunit-like PLP-dependent enzymes"/>
    <property type="match status" value="1"/>
</dbReference>
<name>A0A0G2E0Z3_PHACM</name>
<accession>A0A0G2E0Z3</accession>
<dbReference type="OrthoDB" id="10259545at2759"/>
<dbReference type="InterPro" id="IPR001926">
    <property type="entry name" value="TrpB-like_PALP"/>
</dbReference>